<evidence type="ECO:0000259" key="21">
    <source>
        <dbReference type="Pfam" id="PF00171"/>
    </source>
</evidence>
<organism evidence="26">
    <name type="scientific">Burkholderia orbicola (strain AU 1054)</name>
    <dbReference type="NCBI Taxonomy" id="331271"/>
    <lineage>
        <taxon>Bacteria</taxon>
        <taxon>Pseudomonadati</taxon>
        <taxon>Pseudomonadota</taxon>
        <taxon>Betaproteobacteria</taxon>
        <taxon>Burkholderiales</taxon>
        <taxon>Burkholderiaceae</taxon>
        <taxon>Burkholderia</taxon>
        <taxon>Burkholderia cepacia complex</taxon>
        <taxon>Burkholderia orbicola</taxon>
    </lineage>
</organism>
<dbReference type="PANTHER" id="PTHR42862">
    <property type="entry name" value="DELTA-1-PYRROLINE-5-CARBOXYLATE DEHYDROGENASE 1, ISOFORM A-RELATED"/>
    <property type="match status" value="1"/>
</dbReference>
<protein>
    <recommendedName>
        <fullName evidence="18">Bifunctional protein PutA</fullName>
    </recommendedName>
    <domain>
        <recommendedName>
            <fullName evidence="18">Proline dehydrogenase</fullName>
            <ecNumber evidence="18">1.5.5.2</ecNumber>
        </recommendedName>
        <alternativeName>
            <fullName evidence="18">Proline oxidase</fullName>
        </alternativeName>
    </domain>
    <domain>
        <recommendedName>
            <fullName evidence="18">Delta-1-pyrroline-5-carboxylate dehydrogenase</fullName>
            <shortName evidence="18">P5C dehydrogenase</shortName>
            <ecNumber evidence="18">1.2.1.88</ecNumber>
        </recommendedName>
        <alternativeName>
            <fullName evidence="18">L-glutamate gamma-semialdehyde dehydrogenase</fullName>
        </alternativeName>
    </domain>
</protein>
<keyword evidence="8 18" id="KW-0805">Transcription regulation</keyword>
<sequence length="1347" mass="144287">MGATYLSIWLHLFIACRRISRILLHHIAGLAPAHEPTMASTTLGVKVDDLLRSRLKDAAARLERTPHWLIKQAIFAYLERIEHGQLPPELSGHSGVTELADGQATDGDDDNSPHPFLEFAQNVQPQSVLRAAITAAYRRPEPECVPFLLGQARLPANLQADVQALATKLVEALREKSSGGGVEGLIHEFSLSSQEGVALMCLAEALLRIPDRATRDALIRDKISKGDWRSHVGHAPSLFVNAATWGLMITGKLVTTNSEAGLSSALTRLIGRGGEPLIRKGVDMAMRLMGEQFVTGETISEALANSRKYEARGFRYSYDMLGEAATTEEDAQRYYASYEQAIHAIGKAAGGRGIYEGPGISIKLSALHARYSRSQQDRTMSELLPRVRALALLARRYDIGLNIDAEEADRLELSLDLLEALCFDPELAGWNGIGFVVQGYQKRCPFVIDYLIDLARRSRHRLMIRLVKGAYWDSEIKRAQVDGLEGYPVYTRKIYTDVSYLACAKKLLGAPDAVYPQFATHNAHTLAAIYHLAGQNYYPGQYEFQCLHGMGEPLYEEVTGRDKLNRPCRVYAPVGTHETLLAYLVRRLLENGANTSFVNRIADKTVPVKELVADPVDEASKVVPLGAPHAKIPLPRNLYGDERPNSMGLDLSNEHRLASLSSALLASAHHPWRAAPMLADDALADAPARDVRNPADQRDVVGTVSEATSEHVSAALAHAVAAAPIWQATPVDARADCLVRAADLLEAQMHTLMGLIVREAGKSLPNAIAEIREAVDFLRYYAAQIRGEFSNDTHRPLGPVVCISPWNFPLAIFMGQVAAALAAGNTVLAKPAEQTPLIAAQAVRLLREAGVPAGAVQLLPGTGETVGAALVADPRTRAVMFTGSTEVARLINKTLAARLDPDGKPIPLIAETGGQNAMIVDSSALAEQVVADVMQSSFDSAGQRCSALRVLCLQDDVADRTLTMLKGAMHELALGNPDRLSTDVGPVIDAEAKQTIDTHVAAMKDKGHAVTQLPMPDACAHGTFVPPTLIEIGSIDELKREVFGPVLHVVRYRRSQLDKLLEQIRATGYGLTLGIHTRIDETIAHVISNAHVGNIYVNRNVIGAVVGVQPFGGEGLSGTGPKAGGALYLQRLLATRPSGLPRALAQSLVADGATESDARGNPAAALTTLRDWLIEQREPALAARCDGYLAQVPAGATAVLSGPTGERNTYTLGPRGTVLCVAATPGGARAQFAAVLATGNRALFAGAAGEALVAALPASLKAHAAVRKQADAPFDAVLFEGDSDELQTLVKDVAQRPGPIVSVQGVSAGAFENGDAEDYALERLLTERSVSVNTAAAGGNANLMTIG</sequence>
<dbReference type="Gene3D" id="3.20.20.220">
    <property type="match status" value="1"/>
</dbReference>
<comment type="catalytic activity">
    <reaction evidence="15 18">
        <text>L-proline + a quinone = (S)-1-pyrroline-5-carboxylate + a quinol + H(+)</text>
        <dbReference type="Rhea" id="RHEA:23784"/>
        <dbReference type="ChEBI" id="CHEBI:15378"/>
        <dbReference type="ChEBI" id="CHEBI:17388"/>
        <dbReference type="ChEBI" id="CHEBI:24646"/>
        <dbReference type="ChEBI" id="CHEBI:60039"/>
        <dbReference type="ChEBI" id="CHEBI:132124"/>
        <dbReference type="EC" id="1.5.5.2"/>
    </reaction>
</comment>
<dbReference type="InterPro" id="IPR024082">
    <property type="entry name" value="PRODH_PutA_dom_II"/>
</dbReference>
<dbReference type="FunFam" id="3.20.20.220:FF:000004">
    <property type="entry name" value="Bifunctional protein PutA"/>
    <property type="match status" value="1"/>
</dbReference>
<dbReference type="EC" id="1.2.1.88" evidence="18"/>
<dbReference type="GO" id="GO:0010133">
    <property type="term" value="P:L-proline catabolic process to L-glutamate"/>
    <property type="evidence" value="ECO:0007669"/>
    <property type="project" value="UniProtKB-UniRule"/>
</dbReference>
<dbReference type="NCBIfam" id="NF008869">
    <property type="entry name" value="PRK11904.1"/>
    <property type="match status" value="1"/>
</dbReference>
<feature type="domain" description="Proline utilization A proline dehydrogenase N-terminal" evidence="24">
    <location>
        <begin position="127"/>
        <end position="174"/>
    </location>
</feature>
<feature type="domain" description="Proline dehydrogenase" evidence="22">
    <location>
        <begin position="303"/>
        <end position="600"/>
    </location>
</feature>
<evidence type="ECO:0000256" key="11">
    <source>
        <dbReference type="ARBA" id="ARBA00023125"/>
    </source>
</evidence>
<evidence type="ECO:0000256" key="2">
    <source>
        <dbReference type="ARBA" id="ARBA00004739"/>
    </source>
</evidence>
<dbReference type="Gene3D" id="3.40.309.10">
    <property type="entry name" value="Aldehyde Dehydrogenase, Chain A, domain 2"/>
    <property type="match status" value="1"/>
</dbReference>
<proteinExistence type="inferred from homology"/>
<dbReference type="Pfam" id="PF00171">
    <property type="entry name" value="Aldedh"/>
    <property type="match status" value="1"/>
</dbReference>
<dbReference type="PROSITE" id="PS00070">
    <property type="entry name" value="ALDEHYDE_DEHYDR_CYS"/>
    <property type="match status" value="1"/>
</dbReference>
<dbReference type="PANTHER" id="PTHR42862:SF1">
    <property type="entry name" value="DELTA-1-PYRROLINE-5-CARBOXYLATE DEHYDROGENASE 2, ISOFORM A-RELATED"/>
    <property type="match status" value="1"/>
</dbReference>
<dbReference type="CDD" id="cd22233">
    <property type="entry name" value="RHH_CopAso-like"/>
    <property type="match status" value="1"/>
</dbReference>
<keyword evidence="5 18" id="KW-0285">Flavoprotein</keyword>
<comment type="catalytic activity">
    <reaction evidence="14 18">
        <text>L-glutamate 5-semialdehyde + NAD(+) + H2O = L-glutamate + NADH + 2 H(+)</text>
        <dbReference type="Rhea" id="RHEA:30235"/>
        <dbReference type="ChEBI" id="CHEBI:15377"/>
        <dbReference type="ChEBI" id="CHEBI:15378"/>
        <dbReference type="ChEBI" id="CHEBI:29985"/>
        <dbReference type="ChEBI" id="CHEBI:57540"/>
        <dbReference type="ChEBI" id="CHEBI:57945"/>
        <dbReference type="ChEBI" id="CHEBI:58066"/>
        <dbReference type="EC" id="1.2.1.88"/>
    </reaction>
</comment>
<keyword evidence="4 18" id="KW-0678">Repressor</keyword>
<dbReference type="Pfam" id="PF14850">
    <property type="entry name" value="Pro_dh-DNA_bdg"/>
    <property type="match status" value="1"/>
</dbReference>
<evidence type="ECO:0000256" key="4">
    <source>
        <dbReference type="ARBA" id="ARBA00022491"/>
    </source>
</evidence>
<evidence type="ECO:0000259" key="24">
    <source>
        <dbReference type="Pfam" id="PF18327"/>
    </source>
</evidence>
<comment type="similarity">
    <text evidence="16 18">In the N-terminal section; belongs to the proline dehydrogenase family.</text>
</comment>
<evidence type="ECO:0000256" key="10">
    <source>
        <dbReference type="ARBA" id="ARBA00023062"/>
    </source>
</evidence>
<evidence type="ECO:0000256" key="19">
    <source>
        <dbReference type="PIRSR" id="PIRSR000197-1"/>
    </source>
</evidence>
<comment type="function">
    <text evidence="18">Oxidizes proline to glutamate for use as a carbon and nitrogen source.</text>
</comment>
<dbReference type="GO" id="GO:0003842">
    <property type="term" value="F:L-glutamate gamma-semialdehyde dehydrogenase activity"/>
    <property type="evidence" value="ECO:0007669"/>
    <property type="project" value="UniProtKB-UniRule"/>
</dbReference>
<dbReference type="InterPro" id="IPR029041">
    <property type="entry name" value="FAD-linked_oxidoreductase-like"/>
</dbReference>
<evidence type="ECO:0000256" key="5">
    <source>
        <dbReference type="ARBA" id="ARBA00022630"/>
    </source>
</evidence>
<dbReference type="GO" id="GO:0003700">
    <property type="term" value="F:DNA-binding transcription factor activity"/>
    <property type="evidence" value="ECO:0007669"/>
    <property type="project" value="InterPro"/>
</dbReference>
<reference evidence="26" key="1">
    <citation type="submission" date="2006-05" db="EMBL/GenBank/DDBJ databases">
        <title>Complete sequence of chromosome 1 of Burkholderia cenocepacia AU 1054.</title>
        <authorList>
            <consortium name="US DOE Joint Genome Institute"/>
            <person name="Copeland A."/>
            <person name="Lucas S."/>
            <person name="Lapidus A."/>
            <person name="Barry K."/>
            <person name="Detter J.C."/>
            <person name="Glavina del Rio T."/>
            <person name="Hammon N."/>
            <person name="Israni S."/>
            <person name="Dalin E."/>
            <person name="Tice H."/>
            <person name="Pitluck S."/>
            <person name="Chain P."/>
            <person name="Malfatti S."/>
            <person name="Shin M."/>
            <person name="Vergez L."/>
            <person name="Schmutz J."/>
            <person name="Larimer F."/>
            <person name="Land M."/>
            <person name="Hauser L."/>
            <person name="Kyrpides N."/>
            <person name="Lykidis A."/>
            <person name="LiPuma J.J."/>
            <person name="Konstantinidis K."/>
            <person name="Tiedje J.M."/>
            <person name="Richardson P."/>
        </authorList>
    </citation>
    <scope>NUCLEOTIDE SEQUENCE [LARGE SCALE GENOMIC DNA]</scope>
    <source>
        <strain evidence="26">AU 1054</strain>
    </source>
</reference>
<keyword evidence="11 18" id="KW-0238">DNA-binding</keyword>
<comment type="pathway">
    <text evidence="3 18">Amino-acid degradation; L-proline degradation into L-glutamate; L-glutamate from L-proline: step 2/2.</text>
</comment>
<dbReference type="Pfam" id="PF01619">
    <property type="entry name" value="Pro_dh"/>
    <property type="match status" value="1"/>
</dbReference>
<dbReference type="InterPro" id="IPR016161">
    <property type="entry name" value="Ald_DH/histidinol_DH"/>
</dbReference>
<keyword evidence="6 18" id="KW-0274">FAD</keyword>
<dbReference type="PIRSF" id="PIRSF000197">
    <property type="entry name" value="Bifunct_PutA"/>
    <property type="match status" value="1"/>
</dbReference>
<dbReference type="UniPathway" id="UPA00261">
    <property type="reaction ID" value="UER00373"/>
</dbReference>
<dbReference type="InterPro" id="IPR016162">
    <property type="entry name" value="Ald_DH_N"/>
</dbReference>
<comment type="cofactor">
    <cofactor evidence="1 18">
        <name>FAD</name>
        <dbReference type="ChEBI" id="CHEBI:57692"/>
    </cofactor>
</comment>
<feature type="domain" description="PutA RHH" evidence="25">
    <location>
        <begin position="48"/>
        <end position="80"/>
    </location>
</feature>
<dbReference type="InterPro" id="IPR048798">
    <property type="entry name" value="PutA_RHH"/>
</dbReference>
<dbReference type="GO" id="GO:0009898">
    <property type="term" value="C:cytoplasmic side of plasma membrane"/>
    <property type="evidence" value="ECO:0007669"/>
    <property type="project" value="TreeGrafter"/>
</dbReference>
<dbReference type="SUPFAM" id="SSF51730">
    <property type="entry name" value="FAD-linked oxidoreductase"/>
    <property type="match status" value="1"/>
</dbReference>
<dbReference type="InterPro" id="IPR010985">
    <property type="entry name" value="Ribbon_hlx_hlx"/>
</dbReference>
<dbReference type="GO" id="GO:0004657">
    <property type="term" value="F:proline dehydrogenase activity"/>
    <property type="evidence" value="ECO:0007669"/>
    <property type="project" value="UniProtKB-UniRule"/>
</dbReference>
<evidence type="ECO:0000256" key="18">
    <source>
        <dbReference type="PIRNR" id="PIRNR000197"/>
    </source>
</evidence>
<evidence type="ECO:0000256" key="17">
    <source>
        <dbReference type="ARBA" id="ARBA00060911"/>
    </source>
</evidence>
<dbReference type="Gene3D" id="3.40.605.10">
    <property type="entry name" value="Aldehyde Dehydrogenase, Chain A, domain 1"/>
    <property type="match status" value="1"/>
</dbReference>
<dbReference type="HOGENOM" id="CLU_005682_1_0_4"/>
<keyword evidence="9 18" id="KW-0520">NAD</keyword>
<dbReference type="EMBL" id="CP000378">
    <property type="protein sequence ID" value="ABF77838.1"/>
    <property type="molecule type" value="Genomic_DNA"/>
</dbReference>
<evidence type="ECO:0000256" key="8">
    <source>
        <dbReference type="ARBA" id="ARBA00023015"/>
    </source>
</evidence>
<dbReference type="NCBIfam" id="TIGR01238">
    <property type="entry name" value="D1pyr5carbox3"/>
    <property type="match status" value="1"/>
</dbReference>
<feature type="active site" evidence="19">
    <location>
        <position position="911"/>
    </location>
</feature>
<dbReference type="InterPro" id="IPR002872">
    <property type="entry name" value="Proline_DH_dom"/>
</dbReference>
<dbReference type="InterPro" id="IPR016160">
    <property type="entry name" value="Ald_DH_CS_CYS"/>
</dbReference>
<dbReference type="InterPro" id="IPR041349">
    <property type="entry name" value="PRODH"/>
</dbReference>
<dbReference type="InterPro" id="IPR013321">
    <property type="entry name" value="Arc_rbn_hlx_hlx"/>
</dbReference>
<feature type="domain" description="Aldehyde dehydrogenase" evidence="21">
    <location>
        <begin position="689"/>
        <end position="1132"/>
    </location>
</feature>
<evidence type="ECO:0000256" key="3">
    <source>
        <dbReference type="ARBA" id="ARBA00004786"/>
    </source>
</evidence>
<evidence type="ECO:0000256" key="9">
    <source>
        <dbReference type="ARBA" id="ARBA00023027"/>
    </source>
</evidence>
<dbReference type="InterPro" id="IPR016163">
    <property type="entry name" value="Ald_DH_C"/>
</dbReference>
<evidence type="ECO:0000256" key="12">
    <source>
        <dbReference type="ARBA" id="ARBA00023163"/>
    </source>
</evidence>
<keyword evidence="13" id="KW-0511">Multifunctional enzyme</keyword>
<dbReference type="InterPro" id="IPR005933">
    <property type="entry name" value="PutA_C"/>
</dbReference>
<dbReference type="GO" id="GO:0003677">
    <property type="term" value="F:DNA binding"/>
    <property type="evidence" value="ECO:0007669"/>
    <property type="project" value="UniProtKB-KW"/>
</dbReference>
<evidence type="ECO:0000256" key="20">
    <source>
        <dbReference type="SAM" id="MobiDB-lite"/>
    </source>
</evidence>
<evidence type="ECO:0000259" key="22">
    <source>
        <dbReference type="Pfam" id="PF01619"/>
    </source>
</evidence>
<evidence type="ECO:0000256" key="14">
    <source>
        <dbReference type="ARBA" id="ARBA00048142"/>
    </source>
</evidence>
<dbReference type="FunFam" id="3.40.309.10:FF:000005">
    <property type="entry name" value="1-pyrroline-5-carboxylate dehydrogenase 1"/>
    <property type="match status" value="1"/>
</dbReference>
<accession>A0A0H2XUE6</accession>
<evidence type="ECO:0000256" key="15">
    <source>
        <dbReference type="ARBA" id="ARBA00048779"/>
    </source>
</evidence>
<keyword evidence="10 18" id="KW-0642">Proline metabolism</keyword>
<keyword evidence="7 18" id="KW-0560">Oxidoreductase</keyword>
<dbReference type="Gene3D" id="1.20.5.550">
    <property type="entry name" value="Single Helix bin"/>
    <property type="match status" value="1"/>
</dbReference>
<dbReference type="CDD" id="cd07125">
    <property type="entry name" value="ALDH_PutA-P5CDH"/>
    <property type="match status" value="1"/>
</dbReference>
<dbReference type="Pfam" id="PF18327">
    <property type="entry name" value="PRODH"/>
    <property type="match status" value="1"/>
</dbReference>
<feature type="active site" evidence="19">
    <location>
        <position position="945"/>
    </location>
</feature>
<feature type="domain" description="Proline dehydrogenase PutA" evidence="23">
    <location>
        <begin position="182"/>
        <end position="293"/>
    </location>
</feature>
<dbReference type="Pfam" id="PF21775">
    <property type="entry name" value="PutA_1st"/>
    <property type="match status" value="1"/>
</dbReference>
<evidence type="ECO:0000256" key="7">
    <source>
        <dbReference type="ARBA" id="ARBA00023002"/>
    </source>
</evidence>
<dbReference type="InterPro" id="IPR015590">
    <property type="entry name" value="Aldehyde_DH_dom"/>
</dbReference>
<evidence type="ECO:0000256" key="6">
    <source>
        <dbReference type="ARBA" id="ARBA00022827"/>
    </source>
</evidence>
<evidence type="ECO:0000259" key="23">
    <source>
        <dbReference type="Pfam" id="PF14850"/>
    </source>
</evidence>
<dbReference type="Gene3D" id="1.10.1220.10">
    <property type="entry name" value="Met repressor-like"/>
    <property type="match status" value="1"/>
</dbReference>
<dbReference type="FunFam" id="1.20.5.460:FF:000001">
    <property type="entry name" value="Bifunctional protein PutA"/>
    <property type="match status" value="1"/>
</dbReference>
<dbReference type="NCBIfam" id="NF008772">
    <property type="entry name" value="PRK11809.1"/>
    <property type="match status" value="1"/>
</dbReference>
<dbReference type="InterPro" id="IPR024089">
    <property type="entry name" value="PRODH_PutA_dom_I/II"/>
</dbReference>
<dbReference type="Gene3D" id="1.20.5.460">
    <property type="entry name" value="Single helix bin"/>
    <property type="match status" value="1"/>
</dbReference>
<dbReference type="InterPro" id="IPR025703">
    <property type="entry name" value="Bifunct_PutA"/>
</dbReference>
<evidence type="ECO:0000256" key="1">
    <source>
        <dbReference type="ARBA" id="ARBA00001974"/>
    </source>
</evidence>
<comment type="similarity">
    <text evidence="17 18">In the C-terminal section; belongs to the aldehyde dehydrogenase family.</text>
</comment>
<dbReference type="SUPFAM" id="SSF47598">
    <property type="entry name" value="Ribbon-helix-helix"/>
    <property type="match status" value="1"/>
</dbReference>
<dbReference type="SUPFAM" id="SSF81935">
    <property type="entry name" value="N-terminal domain of bifunctional PutA protein"/>
    <property type="match status" value="1"/>
</dbReference>
<dbReference type="FunFam" id="3.40.605.10:FF:000017">
    <property type="entry name" value="Bifunctional protein PutA"/>
    <property type="match status" value="1"/>
</dbReference>
<evidence type="ECO:0000256" key="13">
    <source>
        <dbReference type="ARBA" id="ARBA00023268"/>
    </source>
</evidence>
<feature type="region of interest" description="Disordered" evidence="20">
    <location>
        <begin position="89"/>
        <end position="116"/>
    </location>
</feature>
<name>A0A0H2XUE6_BURO1</name>
<dbReference type="InterPro" id="IPR024090">
    <property type="entry name" value="PRODH_PutA_dom_I"/>
</dbReference>
<dbReference type="EC" id="1.5.5.2" evidence="18"/>
<comment type="pathway">
    <text evidence="2 18">Amino-acid degradation; L-proline degradation into L-glutamate; L-glutamate from L-proline: step 1/2.</text>
</comment>
<keyword evidence="12 18" id="KW-0804">Transcription</keyword>
<evidence type="ECO:0000256" key="16">
    <source>
        <dbReference type="ARBA" id="ARBA00060889"/>
    </source>
</evidence>
<evidence type="ECO:0000313" key="26">
    <source>
        <dbReference type="EMBL" id="ABF77838.1"/>
    </source>
</evidence>
<dbReference type="SUPFAM" id="SSF53720">
    <property type="entry name" value="ALDH-like"/>
    <property type="match status" value="1"/>
</dbReference>
<evidence type="ECO:0000259" key="25">
    <source>
        <dbReference type="Pfam" id="PF21775"/>
    </source>
</evidence>
<dbReference type="InterPro" id="IPR050485">
    <property type="entry name" value="Proline_metab_enzyme"/>
</dbReference>
<gene>
    <name evidence="26" type="ordered locus">Bcen_2942</name>
</gene>